<organism evidence="2 3">
    <name type="scientific">Strongyloides venezuelensis</name>
    <name type="common">Threadworm</name>
    <dbReference type="NCBI Taxonomy" id="75913"/>
    <lineage>
        <taxon>Eukaryota</taxon>
        <taxon>Metazoa</taxon>
        <taxon>Ecdysozoa</taxon>
        <taxon>Nematoda</taxon>
        <taxon>Chromadorea</taxon>
        <taxon>Rhabditida</taxon>
        <taxon>Tylenchina</taxon>
        <taxon>Panagrolaimomorpha</taxon>
        <taxon>Strongyloidoidea</taxon>
        <taxon>Strongyloididae</taxon>
        <taxon>Strongyloides</taxon>
    </lineage>
</organism>
<name>A0A0K0G4E7_STRVS</name>
<evidence type="ECO:0000256" key="1">
    <source>
        <dbReference type="SAM" id="Phobius"/>
    </source>
</evidence>
<dbReference type="AlphaFoldDB" id="A0A0K0G4E7"/>
<evidence type="ECO:0000313" key="3">
    <source>
        <dbReference type="WBParaSite" id="SVE_1960700.1"/>
    </source>
</evidence>
<dbReference type="SUPFAM" id="SSF54403">
    <property type="entry name" value="Cystatin/monellin"/>
    <property type="match status" value="1"/>
</dbReference>
<sequence length="129" mass="14684">MNYLNVSILIIGTFLMATGTSFNLFNHHDTYGWVDKKTNSSKILKLAEKSVDQFNKKYDTNVKLENVISAKKGHTGDSKHYNLEILATVDCGNNFVKCSERIHSDIYKRKGKGSGLLFNVYKEGILKYR</sequence>
<dbReference type="InterPro" id="IPR046350">
    <property type="entry name" value="Cystatin_sf"/>
</dbReference>
<keyword evidence="1" id="KW-1133">Transmembrane helix</keyword>
<keyword evidence="2" id="KW-1185">Reference proteome</keyword>
<evidence type="ECO:0000313" key="2">
    <source>
        <dbReference type="Proteomes" id="UP000035680"/>
    </source>
</evidence>
<protein>
    <submittedName>
        <fullName evidence="3">Cystatin domain-containing protein</fullName>
    </submittedName>
</protein>
<reference evidence="3" key="2">
    <citation type="submission" date="2015-08" db="UniProtKB">
        <authorList>
            <consortium name="WormBaseParasite"/>
        </authorList>
    </citation>
    <scope>IDENTIFICATION</scope>
</reference>
<keyword evidence="1" id="KW-0812">Transmembrane</keyword>
<dbReference type="WBParaSite" id="SVE_1960700.1">
    <property type="protein sequence ID" value="SVE_1960700.1"/>
    <property type="gene ID" value="SVE_1960700"/>
</dbReference>
<keyword evidence="1" id="KW-0472">Membrane</keyword>
<accession>A0A0K0G4E7</accession>
<dbReference type="Proteomes" id="UP000035680">
    <property type="component" value="Unassembled WGS sequence"/>
</dbReference>
<reference evidence="2" key="1">
    <citation type="submission" date="2014-07" db="EMBL/GenBank/DDBJ databases">
        <authorList>
            <person name="Martin A.A"/>
            <person name="De Silva N."/>
        </authorList>
    </citation>
    <scope>NUCLEOTIDE SEQUENCE</scope>
</reference>
<dbReference type="Gene3D" id="3.10.450.10">
    <property type="match status" value="1"/>
</dbReference>
<feature type="transmembrane region" description="Helical" evidence="1">
    <location>
        <begin position="6"/>
        <end position="25"/>
    </location>
</feature>
<proteinExistence type="predicted"/>